<evidence type="ECO:0000256" key="3">
    <source>
        <dbReference type="ARBA" id="ARBA00023125"/>
    </source>
</evidence>
<dbReference type="EMBL" id="JAJSOW010000108">
    <property type="protein sequence ID" value="KAI9153499.1"/>
    <property type="molecule type" value="Genomic_DNA"/>
</dbReference>
<dbReference type="PROSITE" id="PS51005">
    <property type="entry name" value="NAC"/>
    <property type="match status" value="1"/>
</dbReference>
<dbReference type="Gene3D" id="2.170.150.80">
    <property type="entry name" value="NAC domain"/>
    <property type="match status" value="1"/>
</dbReference>
<dbReference type="GO" id="GO:0003677">
    <property type="term" value="F:DNA binding"/>
    <property type="evidence" value="ECO:0007669"/>
    <property type="project" value="UniProtKB-KW"/>
</dbReference>
<comment type="subcellular location">
    <subcellularLocation>
        <location evidence="1">Nucleus</location>
    </subcellularLocation>
</comment>
<dbReference type="InterPro" id="IPR003441">
    <property type="entry name" value="NAC-dom"/>
</dbReference>
<dbReference type="AlphaFoldDB" id="A0AAD5NFH2"/>
<keyword evidence="2" id="KW-0805">Transcription regulation</keyword>
<dbReference type="GO" id="GO:0006355">
    <property type="term" value="P:regulation of DNA-templated transcription"/>
    <property type="evidence" value="ECO:0007669"/>
    <property type="project" value="InterPro"/>
</dbReference>
<accession>A0AAD5NFH2</accession>
<dbReference type="PANTHER" id="PTHR31989">
    <property type="entry name" value="NAC DOMAIN-CONTAINING PROTEIN 82-RELATED"/>
    <property type="match status" value="1"/>
</dbReference>
<evidence type="ECO:0000259" key="6">
    <source>
        <dbReference type="PROSITE" id="PS51005"/>
    </source>
</evidence>
<feature type="domain" description="NAC" evidence="6">
    <location>
        <begin position="146"/>
        <end position="299"/>
    </location>
</feature>
<dbReference type="GO" id="GO:0005634">
    <property type="term" value="C:nucleus"/>
    <property type="evidence" value="ECO:0007669"/>
    <property type="project" value="UniProtKB-SubCell"/>
</dbReference>
<evidence type="ECO:0000313" key="7">
    <source>
        <dbReference type="EMBL" id="KAI9153499.1"/>
    </source>
</evidence>
<evidence type="ECO:0000256" key="2">
    <source>
        <dbReference type="ARBA" id="ARBA00023015"/>
    </source>
</evidence>
<keyword evidence="8" id="KW-1185">Reference proteome</keyword>
<protein>
    <recommendedName>
        <fullName evidence="6">NAC domain-containing protein</fullName>
    </recommendedName>
</protein>
<organism evidence="7 8">
    <name type="scientific">Acer negundo</name>
    <name type="common">Box elder</name>
    <dbReference type="NCBI Taxonomy" id="4023"/>
    <lineage>
        <taxon>Eukaryota</taxon>
        <taxon>Viridiplantae</taxon>
        <taxon>Streptophyta</taxon>
        <taxon>Embryophyta</taxon>
        <taxon>Tracheophyta</taxon>
        <taxon>Spermatophyta</taxon>
        <taxon>Magnoliopsida</taxon>
        <taxon>eudicotyledons</taxon>
        <taxon>Gunneridae</taxon>
        <taxon>Pentapetalae</taxon>
        <taxon>rosids</taxon>
        <taxon>malvids</taxon>
        <taxon>Sapindales</taxon>
        <taxon>Sapindaceae</taxon>
        <taxon>Hippocastanoideae</taxon>
        <taxon>Acereae</taxon>
        <taxon>Acer</taxon>
    </lineage>
</organism>
<reference evidence="7" key="1">
    <citation type="journal article" date="2022" name="Plant J.">
        <title>Strategies of tolerance reflected in two North American maple genomes.</title>
        <authorList>
            <person name="McEvoy S.L."/>
            <person name="Sezen U.U."/>
            <person name="Trouern-Trend A."/>
            <person name="McMahon S.M."/>
            <person name="Schaberg P.G."/>
            <person name="Yang J."/>
            <person name="Wegrzyn J.L."/>
            <person name="Swenson N.G."/>
        </authorList>
    </citation>
    <scope>NUCLEOTIDE SEQUENCE</scope>
    <source>
        <strain evidence="7">91603</strain>
    </source>
</reference>
<dbReference type="Pfam" id="PF02365">
    <property type="entry name" value="NAM"/>
    <property type="match status" value="1"/>
</dbReference>
<keyword evidence="3" id="KW-0238">DNA-binding</keyword>
<name>A0AAD5NFH2_ACENE</name>
<evidence type="ECO:0000313" key="8">
    <source>
        <dbReference type="Proteomes" id="UP001064489"/>
    </source>
</evidence>
<dbReference type="SUPFAM" id="SSF101941">
    <property type="entry name" value="NAC domain"/>
    <property type="match status" value="1"/>
</dbReference>
<gene>
    <name evidence="7" type="ORF">LWI28_012324</name>
</gene>
<keyword evidence="4" id="KW-0804">Transcription</keyword>
<reference evidence="7" key="2">
    <citation type="submission" date="2023-02" db="EMBL/GenBank/DDBJ databases">
        <authorList>
            <person name="Swenson N.G."/>
            <person name="Wegrzyn J.L."/>
            <person name="Mcevoy S.L."/>
        </authorList>
    </citation>
    <scope>NUCLEOTIDE SEQUENCE</scope>
    <source>
        <strain evidence="7">91603</strain>
        <tissue evidence="7">Leaf</tissue>
    </source>
</reference>
<keyword evidence="5" id="KW-0539">Nucleus</keyword>
<proteinExistence type="predicted"/>
<comment type="caution">
    <text evidence="7">The sequence shown here is derived from an EMBL/GenBank/DDBJ whole genome shotgun (WGS) entry which is preliminary data.</text>
</comment>
<dbReference type="InterPro" id="IPR036093">
    <property type="entry name" value="NAC_dom_sf"/>
</dbReference>
<sequence>MRALKVANMEDVPNNWNSIKRIENRLGDALTTEENYWRQRVKADRMTKRDRNSHFFHAKASSRRAGDRIVGLVDDNGAWKESKVDLVIIISTYFFGLFAFSVPSNQELEKITKNVQARLSLQMVSYLEVKFSMSDVPTVVFALRLPAVGYRFDPTDQELIVNFLSNKVHGNQLPSPNPVIDCDVYGDGCPWKRLFEECEENALYFFTRLKNKNGKGKRINRETDSGTWRVQSDKEIFSYGDQRVLIGCKRSFSFIPRTGVRQETRGRWVMHEYRLDGCSLLDRSNGGSPDYVLCRIVKKKLSKGAGKRSNTNDESDQDQIESIKTGNVVVDSETGTFSSDKFMYCHGTWTDQYPNYGMEQQTGDAGGLVAYGMEPPTGDMNGFQGSLNNHEGGSMSMVQDLHGCVYLSDNMEAGEAQQCHNFNGGADLDTLDHTQSDVNDATMEIDEDVDDSSQLFSLATAEELESIIDF</sequence>
<evidence type="ECO:0000256" key="1">
    <source>
        <dbReference type="ARBA" id="ARBA00004123"/>
    </source>
</evidence>
<evidence type="ECO:0000256" key="4">
    <source>
        <dbReference type="ARBA" id="ARBA00023163"/>
    </source>
</evidence>
<evidence type="ECO:0000256" key="5">
    <source>
        <dbReference type="ARBA" id="ARBA00023242"/>
    </source>
</evidence>
<dbReference type="Proteomes" id="UP001064489">
    <property type="component" value="Chromosome 11"/>
</dbReference>